<keyword evidence="5" id="KW-0132">Cell division</keyword>
<keyword evidence="4" id="KW-0158">Chromosome</keyword>
<dbReference type="GO" id="GO:0000785">
    <property type="term" value="C:chromatin"/>
    <property type="evidence" value="ECO:0007669"/>
    <property type="project" value="TreeGrafter"/>
</dbReference>
<evidence type="ECO:0000256" key="2">
    <source>
        <dbReference type="ARBA" id="ARBA00004123"/>
    </source>
</evidence>
<proteinExistence type="inferred from homology"/>
<evidence type="ECO:0000259" key="13">
    <source>
        <dbReference type="PROSITE" id="PS51793"/>
    </source>
</evidence>
<evidence type="ECO:0000256" key="12">
    <source>
        <dbReference type="RuleBase" id="RU110713"/>
    </source>
</evidence>
<dbReference type="OMA" id="MDIHNVP"/>
<dbReference type="GeneTree" id="ENSGT00940000175695"/>
<evidence type="ECO:0000256" key="11">
    <source>
        <dbReference type="ARBA" id="ARBA00023328"/>
    </source>
</evidence>
<evidence type="ECO:0000256" key="4">
    <source>
        <dbReference type="ARBA" id="ARBA00022454"/>
    </source>
</evidence>
<protein>
    <recommendedName>
        <fullName evidence="12">Protein yippee-like</fullName>
    </recommendedName>
</protein>
<keyword evidence="15" id="KW-1185">Reference proteome</keyword>
<dbReference type="AlphaFoldDB" id="A0A3Q0S1Y5"/>
<dbReference type="GO" id="GO:0000775">
    <property type="term" value="C:chromosome, centromeric region"/>
    <property type="evidence" value="ECO:0007669"/>
    <property type="project" value="UniProtKB-SubCell"/>
</dbReference>
<keyword evidence="8" id="KW-0862">Zinc</keyword>
<accession>A0A3Q0S1Y5</accession>
<dbReference type="Pfam" id="PF03226">
    <property type="entry name" value="Yippee-Mis18"/>
    <property type="match status" value="1"/>
</dbReference>
<reference evidence="14" key="1">
    <citation type="submission" date="2025-08" db="UniProtKB">
        <authorList>
            <consortium name="Ensembl"/>
        </authorList>
    </citation>
    <scope>IDENTIFICATION</scope>
</reference>
<organism evidence="14 15">
    <name type="scientific">Amphilophus citrinellus</name>
    <name type="common">Midas cichlid</name>
    <name type="synonym">Cichlasoma citrinellum</name>
    <dbReference type="NCBI Taxonomy" id="61819"/>
    <lineage>
        <taxon>Eukaryota</taxon>
        <taxon>Metazoa</taxon>
        <taxon>Chordata</taxon>
        <taxon>Craniata</taxon>
        <taxon>Vertebrata</taxon>
        <taxon>Euteleostomi</taxon>
        <taxon>Actinopterygii</taxon>
        <taxon>Neopterygii</taxon>
        <taxon>Teleostei</taxon>
        <taxon>Neoteleostei</taxon>
        <taxon>Acanthomorphata</taxon>
        <taxon>Ovalentaria</taxon>
        <taxon>Cichlomorphae</taxon>
        <taxon>Cichliformes</taxon>
        <taxon>Cichlidae</taxon>
        <taxon>New World cichlids</taxon>
        <taxon>Cichlasomatinae</taxon>
        <taxon>Heroini</taxon>
        <taxon>Amphilophus</taxon>
    </lineage>
</organism>
<keyword evidence="7" id="KW-0498">Mitosis</keyword>
<evidence type="ECO:0000256" key="7">
    <source>
        <dbReference type="ARBA" id="ARBA00022776"/>
    </source>
</evidence>
<dbReference type="GO" id="GO:0007059">
    <property type="term" value="P:chromosome segregation"/>
    <property type="evidence" value="ECO:0007669"/>
    <property type="project" value="TreeGrafter"/>
</dbReference>
<dbReference type="InterPro" id="IPR004910">
    <property type="entry name" value="Yippee/Mis18/Cereblon"/>
</dbReference>
<sequence>MEFKDNLLIKRTDDVKLPSTAAVRRQQVTLHCQQCSAILADSTGVCGEMKSMDAIILRLYGSITDCVKDTHRILINALVPFLLFFPSIYNSLKCSGCHNALGKVIYSAPSHLAMIRSIFLLCKANINCYILNSSSMVKASTLTFDLEPLGESMNEVRH</sequence>
<evidence type="ECO:0000256" key="5">
    <source>
        <dbReference type="ARBA" id="ARBA00022618"/>
    </source>
</evidence>
<evidence type="ECO:0000256" key="10">
    <source>
        <dbReference type="ARBA" id="ARBA00023306"/>
    </source>
</evidence>
<keyword evidence="10" id="KW-0131">Cell cycle</keyword>
<dbReference type="GO" id="GO:0051301">
    <property type="term" value="P:cell division"/>
    <property type="evidence" value="ECO:0007669"/>
    <property type="project" value="UniProtKB-KW"/>
</dbReference>
<feature type="domain" description="Mis18" evidence="13">
    <location>
        <begin position="27"/>
        <end position="131"/>
    </location>
</feature>
<evidence type="ECO:0000256" key="8">
    <source>
        <dbReference type="ARBA" id="ARBA00022833"/>
    </source>
</evidence>
<dbReference type="PROSITE" id="PS51793">
    <property type="entry name" value="MIS18"/>
    <property type="match status" value="1"/>
</dbReference>
<dbReference type="STRING" id="61819.ENSACIP00000015898"/>
<dbReference type="GO" id="GO:0034080">
    <property type="term" value="P:CENP-A containing chromatin assembly"/>
    <property type="evidence" value="ECO:0007669"/>
    <property type="project" value="TreeGrafter"/>
</dbReference>
<dbReference type="PANTHER" id="PTHR16431">
    <property type="entry name" value="NEUROGENIC PROTEIN MASTERMIND"/>
    <property type="match status" value="1"/>
</dbReference>
<comment type="subcellular location">
    <subcellularLocation>
        <location evidence="3">Chromosome</location>
        <location evidence="3">Centromere</location>
    </subcellularLocation>
    <subcellularLocation>
        <location evidence="2">Nucleus</location>
    </subcellularLocation>
</comment>
<evidence type="ECO:0000256" key="6">
    <source>
        <dbReference type="ARBA" id="ARBA00022723"/>
    </source>
</evidence>
<evidence type="ECO:0000256" key="1">
    <source>
        <dbReference type="ARBA" id="ARBA00003694"/>
    </source>
</evidence>
<comment type="similarity">
    <text evidence="12">Belongs to the yippee family.</text>
</comment>
<evidence type="ECO:0000256" key="3">
    <source>
        <dbReference type="ARBA" id="ARBA00004584"/>
    </source>
</evidence>
<dbReference type="Ensembl" id="ENSACIT00000016314.1">
    <property type="protein sequence ID" value="ENSACIP00000015898.1"/>
    <property type="gene ID" value="ENSACIG00000012342.1"/>
</dbReference>
<dbReference type="GO" id="GO:0046872">
    <property type="term" value="F:metal ion binding"/>
    <property type="evidence" value="ECO:0007669"/>
    <property type="project" value="UniProtKB-KW"/>
</dbReference>
<keyword evidence="6" id="KW-0479">Metal-binding</keyword>
<dbReference type="InterPro" id="IPR034752">
    <property type="entry name" value="Mis18"/>
</dbReference>
<keyword evidence="11" id="KW-0137">Centromere</keyword>
<reference evidence="14" key="2">
    <citation type="submission" date="2025-09" db="UniProtKB">
        <authorList>
            <consortium name="Ensembl"/>
        </authorList>
    </citation>
    <scope>IDENTIFICATION</scope>
</reference>
<dbReference type="Proteomes" id="UP000261340">
    <property type="component" value="Unplaced"/>
</dbReference>
<comment type="function">
    <text evidence="1">Required for recruitment of CENPA to centromeres and normal chromosome segregation during mitosis.</text>
</comment>
<dbReference type="GO" id="GO:0005634">
    <property type="term" value="C:nucleus"/>
    <property type="evidence" value="ECO:0007669"/>
    <property type="project" value="UniProtKB-SubCell"/>
</dbReference>
<keyword evidence="9" id="KW-0539">Nucleus</keyword>
<evidence type="ECO:0000256" key="9">
    <source>
        <dbReference type="ARBA" id="ARBA00023242"/>
    </source>
</evidence>
<name>A0A3Q0S1Y5_AMPCI</name>
<evidence type="ECO:0000313" key="14">
    <source>
        <dbReference type="Ensembl" id="ENSACIP00000015898.1"/>
    </source>
</evidence>
<dbReference type="PANTHER" id="PTHR16431:SF3">
    <property type="entry name" value="PROTEIN MIS18-BETA"/>
    <property type="match status" value="1"/>
</dbReference>
<evidence type="ECO:0000313" key="15">
    <source>
        <dbReference type="Proteomes" id="UP000261340"/>
    </source>
</evidence>